<comment type="caution">
    <text evidence="1">The sequence shown here is derived from an EMBL/GenBank/DDBJ whole genome shotgun (WGS) entry which is preliminary data.</text>
</comment>
<dbReference type="Proteomes" id="UP001221413">
    <property type="component" value="Unassembled WGS sequence"/>
</dbReference>
<evidence type="ECO:0000313" key="2">
    <source>
        <dbReference type="Proteomes" id="UP001221413"/>
    </source>
</evidence>
<name>A0AAD6IRA2_DREDA</name>
<dbReference type="EMBL" id="JAQGDS010000011">
    <property type="protein sequence ID" value="KAJ6256952.1"/>
    <property type="molecule type" value="Genomic_DNA"/>
</dbReference>
<reference evidence="1" key="1">
    <citation type="submission" date="2023-01" db="EMBL/GenBank/DDBJ databases">
        <title>The chitinases involved in constricting ring structure development in the nematode-trapping fungus Drechslerella dactyloides.</title>
        <authorList>
            <person name="Wang R."/>
            <person name="Zhang L."/>
            <person name="Tang P."/>
            <person name="Li S."/>
            <person name="Liang L."/>
        </authorList>
    </citation>
    <scope>NUCLEOTIDE SEQUENCE</scope>
    <source>
        <strain evidence="1">YMF1.00031</strain>
    </source>
</reference>
<gene>
    <name evidence="1" type="ORF">Dda_7835</name>
</gene>
<proteinExistence type="predicted"/>
<sequence length="319" mass="35968">MFLDEMIEGNYVPYQNIPDAPGKPTEEIRELGKRLFPFTPYSFQLAMSVYDWTSASFARLVFLKLFQYTNVGEAPYPLDMGSIAKAIYTSNWPPYLPNNTDFMNSFLMKPASSLKDVQNQLAGVIDRLYTWSEVENRLLAAAAQSLPRTSIFQHRNLFSGQLDISQLGIDSFGVEFLESPMNSGPVGTPMVYEFKSALSSYMSVGKTLTTKMVWSFTDSVDDAMRYSNGILLTVYPPPFAVWESINYITTLWDDPKKTEYIFAPGSKFKVLSIDQIRYEGKDIIGISLMPELPETSGMPFQLLPSFVSGIKWPNITSVP</sequence>
<accession>A0AAD6IRA2</accession>
<evidence type="ECO:0000313" key="1">
    <source>
        <dbReference type="EMBL" id="KAJ6256952.1"/>
    </source>
</evidence>
<dbReference type="AlphaFoldDB" id="A0AAD6IRA2"/>
<organism evidence="1 2">
    <name type="scientific">Drechslerella dactyloides</name>
    <name type="common">Nematode-trapping fungus</name>
    <name type="synonym">Arthrobotrys dactyloides</name>
    <dbReference type="NCBI Taxonomy" id="74499"/>
    <lineage>
        <taxon>Eukaryota</taxon>
        <taxon>Fungi</taxon>
        <taxon>Dikarya</taxon>
        <taxon>Ascomycota</taxon>
        <taxon>Pezizomycotina</taxon>
        <taxon>Orbiliomycetes</taxon>
        <taxon>Orbiliales</taxon>
        <taxon>Orbiliaceae</taxon>
        <taxon>Drechslerella</taxon>
    </lineage>
</organism>
<keyword evidence="2" id="KW-1185">Reference proteome</keyword>
<protein>
    <submittedName>
        <fullName evidence="1">Uncharacterized protein</fullName>
    </submittedName>
</protein>